<feature type="signal peptide" evidence="8">
    <location>
        <begin position="1"/>
        <end position="29"/>
    </location>
</feature>
<dbReference type="Proteomes" id="UP000026960">
    <property type="component" value="Chromosome 5"/>
</dbReference>
<dbReference type="InterPro" id="IPR000070">
    <property type="entry name" value="Pectinesterase_cat"/>
</dbReference>
<evidence type="ECO:0000256" key="7">
    <source>
        <dbReference type="PROSITE-ProRule" id="PRU10040"/>
    </source>
</evidence>
<feature type="active site" evidence="7">
    <location>
        <position position="287"/>
    </location>
</feature>
<comment type="catalytic activity">
    <reaction evidence="6 8">
        <text>[(1-&gt;4)-alpha-D-galacturonosyl methyl ester](n) + n H2O = [(1-&gt;4)-alpha-D-galacturonosyl](n) + n methanol + n H(+)</text>
        <dbReference type="Rhea" id="RHEA:22380"/>
        <dbReference type="Rhea" id="RHEA-COMP:14570"/>
        <dbReference type="Rhea" id="RHEA-COMP:14573"/>
        <dbReference type="ChEBI" id="CHEBI:15377"/>
        <dbReference type="ChEBI" id="CHEBI:15378"/>
        <dbReference type="ChEBI" id="CHEBI:17790"/>
        <dbReference type="ChEBI" id="CHEBI:140522"/>
        <dbReference type="ChEBI" id="CHEBI:140523"/>
        <dbReference type="EC" id="3.1.1.11"/>
    </reaction>
</comment>
<reference evidence="10" key="1">
    <citation type="journal article" date="2009" name="Rice">
        <title>De Novo Next Generation Sequencing of Plant Genomes.</title>
        <authorList>
            <person name="Rounsley S."/>
            <person name="Marri P.R."/>
            <person name="Yu Y."/>
            <person name="He R."/>
            <person name="Sisneros N."/>
            <person name="Goicoechea J.L."/>
            <person name="Lee S.J."/>
            <person name="Angelova A."/>
            <person name="Kudrna D."/>
            <person name="Luo M."/>
            <person name="Affourtit J."/>
            <person name="Desany B."/>
            <person name="Knight J."/>
            <person name="Niazi F."/>
            <person name="Egholm M."/>
            <person name="Wing R.A."/>
        </authorList>
    </citation>
    <scope>NUCLEOTIDE SEQUENCE [LARGE SCALE GENOMIC DNA]</scope>
    <source>
        <strain evidence="10">cv. IRGC 105608</strain>
    </source>
</reference>
<organism evidence="10">
    <name type="scientific">Oryza barthii</name>
    <dbReference type="NCBI Taxonomy" id="65489"/>
    <lineage>
        <taxon>Eukaryota</taxon>
        <taxon>Viridiplantae</taxon>
        <taxon>Streptophyta</taxon>
        <taxon>Embryophyta</taxon>
        <taxon>Tracheophyta</taxon>
        <taxon>Spermatophyta</taxon>
        <taxon>Magnoliopsida</taxon>
        <taxon>Liliopsida</taxon>
        <taxon>Poales</taxon>
        <taxon>Poaceae</taxon>
        <taxon>BOP clade</taxon>
        <taxon>Oryzoideae</taxon>
        <taxon>Oryzeae</taxon>
        <taxon>Oryzinae</taxon>
        <taxon>Oryza</taxon>
    </lineage>
</organism>
<sequence>MAVSVSWSWAPRFLACVAVAVLLVTSGLGGAAAGGGGRRHGHTKGLRPGKAAAKPYYPVNATAVEAIERQFTRWVRSMVGRRHSTFQRALYRGLLPTRTLVVDKNPAAGNFTSIQAAVDSIPLINLARVVIKVNAGTYTEKVTISPLRAFVTIEGAGADKTVVQWGDTADTVGPLGRPFGTFASATFAVNAQFFVAKNITFKVSTTTTLQMRHHLCRGVAHSFRLSRGQNTAPVPRPGALGKQGVALRISADNAAFLGCNFLGAQDTLYDHLGRHYYRDCYIEGSVDFIFGNALSLYEGCHVHAIARNYGALTAQNRMSILEDTGFSFVNCRVTGSGALYLGRAWGTFSRVVFAYTYMDNIIIPRGWYNWGDPTREMTVFYGQYKCTGPGSNYAGRVAWSRELTDQEAKPFISLSFIDGLEWVKL</sequence>
<proteinExistence type="inferred from homology"/>
<dbReference type="GO" id="GO:0045490">
    <property type="term" value="P:pectin catabolic process"/>
    <property type="evidence" value="ECO:0007669"/>
    <property type="project" value="UniProtKB-UniRule"/>
</dbReference>
<evidence type="ECO:0000259" key="9">
    <source>
        <dbReference type="Pfam" id="PF01095"/>
    </source>
</evidence>
<dbReference type="FunFam" id="2.160.20.10:FF:000018">
    <property type="entry name" value="Pectinesterase"/>
    <property type="match status" value="1"/>
</dbReference>
<dbReference type="PANTHER" id="PTHR31321">
    <property type="entry name" value="ACYL-COA THIOESTER HYDROLASE YBHC-RELATED"/>
    <property type="match status" value="1"/>
</dbReference>
<evidence type="ECO:0000256" key="2">
    <source>
        <dbReference type="ARBA" id="ARBA00008891"/>
    </source>
</evidence>
<dbReference type="InterPro" id="IPR012334">
    <property type="entry name" value="Pectin_lyas_fold"/>
</dbReference>
<comment type="similarity">
    <text evidence="2">Belongs to the pectinesterase family.</text>
</comment>
<dbReference type="eggNOG" id="ENOG502QQMT">
    <property type="taxonomic scope" value="Eukaryota"/>
</dbReference>
<keyword evidence="5 8" id="KW-0063">Aspartyl esterase</keyword>
<accession>A0A0D3G9X3</accession>
<keyword evidence="8" id="KW-0732">Signal</keyword>
<keyword evidence="4 8" id="KW-0378">Hydrolase</keyword>
<dbReference type="Pfam" id="PF01095">
    <property type="entry name" value="Pectinesterase"/>
    <property type="match status" value="2"/>
</dbReference>
<dbReference type="Gene3D" id="2.160.20.10">
    <property type="entry name" value="Single-stranded right-handed beta-helix, Pectin lyase-like"/>
    <property type="match status" value="1"/>
</dbReference>
<evidence type="ECO:0000256" key="5">
    <source>
        <dbReference type="ARBA" id="ARBA00023085"/>
    </source>
</evidence>
<feature type="domain" description="Pectinesterase catalytic" evidence="9">
    <location>
        <begin position="238"/>
        <end position="419"/>
    </location>
</feature>
<evidence type="ECO:0000256" key="4">
    <source>
        <dbReference type="ARBA" id="ARBA00022801"/>
    </source>
</evidence>
<dbReference type="SUPFAM" id="SSF51126">
    <property type="entry name" value="Pectin lyase-like"/>
    <property type="match status" value="1"/>
</dbReference>
<feature type="domain" description="Pectinesterase catalytic" evidence="9">
    <location>
        <begin position="107"/>
        <end position="203"/>
    </location>
</feature>
<feature type="chain" id="PRO_5005113425" description="Pectinesterase" evidence="8">
    <location>
        <begin position="30"/>
        <end position="425"/>
    </location>
</feature>
<evidence type="ECO:0000313" key="10">
    <source>
        <dbReference type="EnsemblPlants" id="OBART05G23130.2"/>
    </source>
</evidence>
<reference evidence="10" key="2">
    <citation type="submission" date="2015-03" db="UniProtKB">
        <authorList>
            <consortium name="EnsemblPlants"/>
        </authorList>
    </citation>
    <scope>IDENTIFICATION</scope>
</reference>
<dbReference type="AlphaFoldDB" id="A0A0D3G9X3"/>
<dbReference type="PaxDb" id="65489-OBART05G23130.2"/>
<evidence type="ECO:0000313" key="11">
    <source>
        <dbReference type="Proteomes" id="UP000026960"/>
    </source>
</evidence>
<protein>
    <recommendedName>
        <fullName evidence="3 8">Pectinesterase</fullName>
        <ecNumber evidence="3 8">3.1.1.11</ecNumber>
    </recommendedName>
</protein>
<name>A0A0D3G9X3_9ORYZ</name>
<dbReference type="EnsemblPlants" id="OBART05G23130.2">
    <property type="protein sequence ID" value="OBART05G23130.2"/>
    <property type="gene ID" value="OBART05G23130"/>
</dbReference>
<dbReference type="UniPathway" id="UPA00545">
    <property type="reaction ID" value="UER00823"/>
</dbReference>
<dbReference type="PANTHER" id="PTHR31321:SF57">
    <property type="entry name" value="PECTINESTERASE 53-RELATED"/>
    <property type="match status" value="1"/>
</dbReference>
<dbReference type="GO" id="GO:0042545">
    <property type="term" value="P:cell wall modification"/>
    <property type="evidence" value="ECO:0007669"/>
    <property type="project" value="UniProtKB-UniRule"/>
</dbReference>
<dbReference type="Gramene" id="OBART05G23130.2">
    <property type="protein sequence ID" value="OBART05G23130.2"/>
    <property type="gene ID" value="OBART05G23130"/>
</dbReference>
<dbReference type="GO" id="GO:0030599">
    <property type="term" value="F:pectinesterase activity"/>
    <property type="evidence" value="ECO:0007669"/>
    <property type="project" value="UniProtKB-UniRule"/>
</dbReference>
<evidence type="ECO:0000256" key="8">
    <source>
        <dbReference type="RuleBase" id="RU000589"/>
    </source>
</evidence>
<evidence type="ECO:0000256" key="6">
    <source>
        <dbReference type="ARBA" id="ARBA00047928"/>
    </source>
</evidence>
<evidence type="ECO:0000256" key="1">
    <source>
        <dbReference type="ARBA" id="ARBA00005184"/>
    </source>
</evidence>
<comment type="pathway">
    <text evidence="1 8">Glycan metabolism; pectin degradation; 2-dehydro-3-deoxy-D-gluconate from pectin: step 1/5.</text>
</comment>
<dbReference type="InterPro" id="IPR033131">
    <property type="entry name" value="Pectinesterase_Asp_AS"/>
</dbReference>
<dbReference type="PROSITE" id="PS00503">
    <property type="entry name" value="PECTINESTERASE_2"/>
    <property type="match status" value="1"/>
</dbReference>
<dbReference type="EC" id="3.1.1.11" evidence="3 8"/>
<dbReference type="STRING" id="65489.A0A0D3G9X3"/>
<evidence type="ECO:0000256" key="3">
    <source>
        <dbReference type="ARBA" id="ARBA00013229"/>
    </source>
</evidence>
<dbReference type="InterPro" id="IPR011050">
    <property type="entry name" value="Pectin_lyase_fold/virulence"/>
</dbReference>
<keyword evidence="11" id="KW-1185">Reference proteome</keyword>